<dbReference type="RefSeq" id="WP_191249502.1">
    <property type="nucleotide sequence ID" value="NZ_BNAU01000019.1"/>
</dbReference>
<reference evidence="3" key="1">
    <citation type="journal article" date="2019" name="Int. J. Syst. Evol. Microbiol.">
        <title>The Global Catalogue of Microorganisms (GCM) 10K type strain sequencing project: providing services to taxonomists for standard genome sequencing and annotation.</title>
        <authorList>
            <consortium name="The Broad Institute Genomics Platform"/>
            <consortium name="The Broad Institute Genome Sequencing Center for Infectious Disease"/>
            <person name="Wu L."/>
            <person name="Ma J."/>
        </authorList>
    </citation>
    <scope>NUCLEOTIDE SEQUENCE [LARGE SCALE GENOMIC DNA]</scope>
    <source>
        <strain evidence="3">CGMCC 4.7677</strain>
    </source>
</reference>
<organism evidence="2 3">
    <name type="scientific">Amycolatopsis deserti</name>
    <dbReference type="NCBI Taxonomy" id="185696"/>
    <lineage>
        <taxon>Bacteria</taxon>
        <taxon>Bacillati</taxon>
        <taxon>Actinomycetota</taxon>
        <taxon>Actinomycetes</taxon>
        <taxon>Pseudonocardiales</taxon>
        <taxon>Pseudonocardiaceae</taxon>
        <taxon>Amycolatopsis</taxon>
    </lineage>
</organism>
<gene>
    <name evidence="2" type="ORF">GCM10017786_75950</name>
</gene>
<evidence type="ECO:0000256" key="1">
    <source>
        <dbReference type="SAM" id="Coils"/>
    </source>
</evidence>
<protein>
    <submittedName>
        <fullName evidence="2">Uncharacterized protein</fullName>
    </submittedName>
</protein>
<accession>A0ABQ3JH39</accession>
<proteinExistence type="predicted"/>
<keyword evidence="1" id="KW-0175">Coiled coil</keyword>
<evidence type="ECO:0000313" key="3">
    <source>
        <dbReference type="Proteomes" id="UP000605897"/>
    </source>
</evidence>
<dbReference type="EMBL" id="BNAU01000019">
    <property type="protein sequence ID" value="GHF30855.1"/>
    <property type="molecule type" value="Genomic_DNA"/>
</dbReference>
<keyword evidence="3" id="KW-1185">Reference proteome</keyword>
<sequence length="110" mass="11756">MNDWLNWLGGAGGLGAAGKIAYDLIKARGESKKVNADAAQILVTTAAASAAAYAEDLAEVRQEVKALRAEQTKQDRRIAAHLRWDRQVVDALRDLGGSIADPPPLYAEEA</sequence>
<name>A0ABQ3JH39_9PSEU</name>
<feature type="coiled-coil region" evidence="1">
    <location>
        <begin position="50"/>
        <end position="77"/>
    </location>
</feature>
<comment type="caution">
    <text evidence="2">The sequence shown here is derived from an EMBL/GenBank/DDBJ whole genome shotgun (WGS) entry which is preliminary data.</text>
</comment>
<evidence type="ECO:0000313" key="2">
    <source>
        <dbReference type="EMBL" id="GHF30855.1"/>
    </source>
</evidence>
<dbReference type="Proteomes" id="UP000605897">
    <property type="component" value="Unassembled WGS sequence"/>
</dbReference>